<proteinExistence type="inferred from homology"/>
<keyword evidence="4" id="KW-0378">Hydrolase</keyword>
<dbReference type="Pfam" id="PF01557">
    <property type="entry name" value="FAA_hydrolase"/>
    <property type="match status" value="1"/>
</dbReference>
<organism evidence="4 5">
    <name type="scientific">Paracerasibacillus soli</name>
    <dbReference type="NCBI Taxonomy" id="480284"/>
    <lineage>
        <taxon>Bacteria</taxon>
        <taxon>Bacillati</taxon>
        <taxon>Bacillota</taxon>
        <taxon>Bacilli</taxon>
        <taxon>Bacillales</taxon>
        <taxon>Bacillaceae</taxon>
        <taxon>Paracerasibacillus</taxon>
    </lineage>
</organism>
<evidence type="ECO:0000313" key="4">
    <source>
        <dbReference type="EMBL" id="MDY0408865.1"/>
    </source>
</evidence>
<evidence type="ECO:0000313" key="5">
    <source>
        <dbReference type="Proteomes" id="UP001275315"/>
    </source>
</evidence>
<sequence>MKTFRIKESNDRIIMGKQGDYKLKLVNYRNKNSNQMERIGFILDEYVVDVQDAYKSMLQAVNKNEQLEIIPAEPDLFFKIGTPAIERAIAAYDFVKKNQEELTLLRMEQRNIIFGPPIRNPQKIICVGRNYAAHAKEMDSDIPTYPVLFAKFANALIGPNDPIEKTSFTEKLDYEGELVVVIGKEAKHVKREDAHHYISGYAIGNDTSARDLQKRTPQWLQGKSIDRTTPIGPWIVTTEEIKDPINLAVRSYVNGELRQEGNTRDFIFDVPTLIEFITSLITLQPGDLIMTGTPDGVGFGMNPPQFLSNGDIVTIEIDKIGKIENKVMDAQL</sequence>
<dbReference type="SUPFAM" id="SSF56529">
    <property type="entry name" value="FAH"/>
    <property type="match status" value="1"/>
</dbReference>
<name>A0ABU5CTW0_9BACI</name>
<evidence type="ECO:0000259" key="3">
    <source>
        <dbReference type="Pfam" id="PF01557"/>
    </source>
</evidence>
<dbReference type="GO" id="GO:0016787">
    <property type="term" value="F:hydrolase activity"/>
    <property type="evidence" value="ECO:0007669"/>
    <property type="project" value="UniProtKB-KW"/>
</dbReference>
<evidence type="ECO:0000256" key="1">
    <source>
        <dbReference type="ARBA" id="ARBA00010211"/>
    </source>
</evidence>
<evidence type="ECO:0000256" key="2">
    <source>
        <dbReference type="ARBA" id="ARBA00022723"/>
    </source>
</evidence>
<comment type="caution">
    <text evidence="4">The sequence shown here is derived from an EMBL/GenBank/DDBJ whole genome shotgun (WGS) entry which is preliminary data.</text>
</comment>
<gene>
    <name evidence="4" type="ORF">RWD45_10275</name>
</gene>
<dbReference type="InterPro" id="IPR036663">
    <property type="entry name" value="Fumarylacetoacetase_C_sf"/>
</dbReference>
<protein>
    <submittedName>
        <fullName evidence="4">Fumarylacetoacetate hydrolase family protein</fullName>
    </submittedName>
</protein>
<feature type="domain" description="Fumarylacetoacetase-like C-terminal" evidence="3">
    <location>
        <begin position="123"/>
        <end position="327"/>
    </location>
</feature>
<dbReference type="Gene3D" id="3.90.850.10">
    <property type="entry name" value="Fumarylacetoacetase-like, C-terminal domain"/>
    <property type="match status" value="1"/>
</dbReference>
<dbReference type="EMBL" id="JAWDIQ010000001">
    <property type="protein sequence ID" value="MDY0408865.1"/>
    <property type="molecule type" value="Genomic_DNA"/>
</dbReference>
<dbReference type="Proteomes" id="UP001275315">
    <property type="component" value="Unassembled WGS sequence"/>
</dbReference>
<dbReference type="InterPro" id="IPR011234">
    <property type="entry name" value="Fumarylacetoacetase-like_C"/>
</dbReference>
<keyword evidence="5" id="KW-1185">Reference proteome</keyword>
<dbReference type="RefSeq" id="WP_320379568.1">
    <property type="nucleotide sequence ID" value="NZ_JAWDIQ010000001.1"/>
</dbReference>
<dbReference type="InterPro" id="IPR051121">
    <property type="entry name" value="FAH"/>
</dbReference>
<comment type="similarity">
    <text evidence="1">Belongs to the FAH family.</text>
</comment>
<dbReference type="PANTHER" id="PTHR42796:SF4">
    <property type="entry name" value="FUMARYLACETOACETATE HYDROLASE DOMAIN-CONTAINING PROTEIN 2A"/>
    <property type="match status" value="1"/>
</dbReference>
<reference evidence="4 5" key="1">
    <citation type="submission" date="2023-10" db="EMBL/GenBank/DDBJ databases">
        <title>Virgibacillus soli CC-YMP-6 genome.</title>
        <authorList>
            <person name="Miliotis G."/>
            <person name="Sengupta P."/>
            <person name="Hameed A."/>
            <person name="Chuvochina M."/>
            <person name="Mcdonagh F."/>
            <person name="Simpson A.C."/>
            <person name="Singh N.K."/>
            <person name="Rekha P.D."/>
            <person name="Raman K."/>
            <person name="Hugenholtz P."/>
            <person name="Venkateswaran K."/>
        </authorList>
    </citation>
    <scope>NUCLEOTIDE SEQUENCE [LARGE SCALE GENOMIC DNA]</scope>
    <source>
        <strain evidence="4 5">CC-YMP-6</strain>
    </source>
</reference>
<dbReference type="PANTHER" id="PTHR42796">
    <property type="entry name" value="FUMARYLACETOACETATE HYDROLASE DOMAIN-CONTAINING PROTEIN 2A-RELATED"/>
    <property type="match status" value="1"/>
</dbReference>
<keyword evidence="2" id="KW-0479">Metal-binding</keyword>
<accession>A0ABU5CTW0</accession>